<dbReference type="GO" id="GO:0016491">
    <property type="term" value="F:oxidoreductase activity"/>
    <property type="evidence" value="ECO:0007669"/>
    <property type="project" value="UniProtKB-KW"/>
</dbReference>
<name>A0A953HPR1_9BACT</name>
<gene>
    <name evidence="10" type="ORF">KUV50_15275</name>
</gene>
<feature type="domain" description="FAD-binding FR-type" evidence="9">
    <location>
        <begin position="2"/>
        <end position="103"/>
    </location>
</feature>
<keyword evidence="4" id="KW-0479">Metal-binding</keyword>
<evidence type="ECO:0000256" key="6">
    <source>
        <dbReference type="ARBA" id="ARBA00023002"/>
    </source>
</evidence>
<sequence>MEESHIVKVLATEAVTHDVRRIVVKKPAGYNFIPGQATEVAINKEKWKNEKRPFTFTSLNHDENLEFTIKVYKDHQGVTEQIGLLTEGDELILHDVWGSINYDGPGYFIAGGAGVTPFISILRMLEHDDKLDNHYLIFSNKTEEDIILKGEFTRMLGDRFINTLTNEKKSGYDHRMIDKAYLEETIHDFDQHFYVCGPKQMVKDIRAQLSELGADSSAVVFEK</sequence>
<comment type="caution">
    <text evidence="10">The sequence shown here is derived from an EMBL/GenBank/DDBJ whole genome shotgun (WGS) entry which is preliminary data.</text>
</comment>
<accession>A0A953HPR1</accession>
<dbReference type="AlphaFoldDB" id="A0A953HPR1"/>
<keyword evidence="5" id="KW-0274">FAD</keyword>
<organism evidence="10 11">
    <name type="scientific">Membranihabitans marinus</name>
    <dbReference type="NCBI Taxonomy" id="1227546"/>
    <lineage>
        <taxon>Bacteria</taxon>
        <taxon>Pseudomonadati</taxon>
        <taxon>Bacteroidota</taxon>
        <taxon>Saprospiria</taxon>
        <taxon>Saprospirales</taxon>
        <taxon>Saprospiraceae</taxon>
        <taxon>Membranihabitans</taxon>
    </lineage>
</organism>
<reference evidence="10" key="1">
    <citation type="submission" date="2021-06" db="EMBL/GenBank/DDBJ databases">
        <title>44 bacteria genomes isolated from Dapeng, Shenzhen.</title>
        <authorList>
            <person name="Zheng W."/>
            <person name="Yu S."/>
            <person name="Huang Y."/>
        </authorList>
    </citation>
    <scope>NUCLEOTIDE SEQUENCE</scope>
    <source>
        <strain evidence="10">DP5N28-2</strain>
    </source>
</reference>
<dbReference type="GO" id="GO:0046872">
    <property type="term" value="F:metal ion binding"/>
    <property type="evidence" value="ECO:0007669"/>
    <property type="project" value="UniProtKB-KW"/>
</dbReference>
<dbReference type="Pfam" id="PF08022">
    <property type="entry name" value="FAD_binding_8"/>
    <property type="match status" value="1"/>
</dbReference>
<comment type="cofactor">
    <cofactor evidence="1">
        <name>FAD</name>
        <dbReference type="ChEBI" id="CHEBI:57692"/>
    </cofactor>
</comment>
<evidence type="ECO:0000256" key="8">
    <source>
        <dbReference type="ARBA" id="ARBA00023014"/>
    </source>
</evidence>
<evidence type="ECO:0000256" key="3">
    <source>
        <dbReference type="ARBA" id="ARBA00022714"/>
    </source>
</evidence>
<dbReference type="PANTHER" id="PTHR47354:SF8">
    <property type="entry name" value="1,2-PHENYLACETYL-COA EPOXIDASE, SUBUNIT E"/>
    <property type="match status" value="1"/>
</dbReference>
<dbReference type="SUPFAM" id="SSF63380">
    <property type="entry name" value="Riboflavin synthase domain-like"/>
    <property type="match status" value="1"/>
</dbReference>
<dbReference type="InterPro" id="IPR013112">
    <property type="entry name" value="FAD-bd_8"/>
</dbReference>
<dbReference type="RefSeq" id="WP_222581049.1">
    <property type="nucleotide sequence ID" value="NZ_JAHVHU010000015.1"/>
</dbReference>
<dbReference type="InterPro" id="IPR001433">
    <property type="entry name" value="OxRdtase_FAD/NAD-bd"/>
</dbReference>
<keyword evidence="2" id="KW-0285">Flavoprotein</keyword>
<dbReference type="GO" id="GO:0051537">
    <property type="term" value="F:2 iron, 2 sulfur cluster binding"/>
    <property type="evidence" value="ECO:0007669"/>
    <property type="project" value="UniProtKB-KW"/>
</dbReference>
<keyword evidence="11" id="KW-1185">Reference proteome</keyword>
<keyword evidence="8" id="KW-0411">Iron-sulfur</keyword>
<evidence type="ECO:0000259" key="9">
    <source>
        <dbReference type="PROSITE" id="PS51384"/>
    </source>
</evidence>
<protein>
    <recommendedName>
        <fullName evidence="9">FAD-binding FR-type domain-containing protein</fullName>
    </recommendedName>
</protein>
<dbReference type="PANTHER" id="PTHR47354">
    <property type="entry name" value="NADH OXIDOREDUCTASE HCR"/>
    <property type="match status" value="1"/>
</dbReference>
<dbReference type="Pfam" id="PF00175">
    <property type="entry name" value="NAD_binding_1"/>
    <property type="match status" value="1"/>
</dbReference>
<dbReference type="EMBL" id="JAHVHU010000015">
    <property type="protein sequence ID" value="MBY5959512.1"/>
    <property type="molecule type" value="Genomic_DNA"/>
</dbReference>
<proteinExistence type="predicted"/>
<evidence type="ECO:0000256" key="1">
    <source>
        <dbReference type="ARBA" id="ARBA00001974"/>
    </source>
</evidence>
<evidence type="ECO:0000256" key="4">
    <source>
        <dbReference type="ARBA" id="ARBA00022723"/>
    </source>
</evidence>
<dbReference type="Proteomes" id="UP000753961">
    <property type="component" value="Unassembled WGS sequence"/>
</dbReference>
<evidence type="ECO:0000256" key="7">
    <source>
        <dbReference type="ARBA" id="ARBA00023004"/>
    </source>
</evidence>
<evidence type="ECO:0000256" key="5">
    <source>
        <dbReference type="ARBA" id="ARBA00022827"/>
    </source>
</evidence>
<dbReference type="SUPFAM" id="SSF52343">
    <property type="entry name" value="Ferredoxin reductase-like, C-terminal NADP-linked domain"/>
    <property type="match status" value="1"/>
</dbReference>
<evidence type="ECO:0000256" key="2">
    <source>
        <dbReference type="ARBA" id="ARBA00022630"/>
    </source>
</evidence>
<evidence type="ECO:0000313" key="10">
    <source>
        <dbReference type="EMBL" id="MBY5959512.1"/>
    </source>
</evidence>
<dbReference type="PRINTS" id="PR00409">
    <property type="entry name" value="PHDIOXRDTASE"/>
</dbReference>
<keyword evidence="6" id="KW-0560">Oxidoreductase</keyword>
<dbReference type="GO" id="GO:0050660">
    <property type="term" value="F:flavin adenine dinucleotide binding"/>
    <property type="evidence" value="ECO:0007669"/>
    <property type="project" value="TreeGrafter"/>
</dbReference>
<keyword evidence="3" id="KW-0001">2Fe-2S</keyword>
<dbReference type="Gene3D" id="2.40.30.10">
    <property type="entry name" value="Translation factors"/>
    <property type="match status" value="1"/>
</dbReference>
<keyword evidence="7" id="KW-0408">Iron</keyword>
<dbReference type="InterPro" id="IPR017927">
    <property type="entry name" value="FAD-bd_FR_type"/>
</dbReference>
<dbReference type="PROSITE" id="PS51384">
    <property type="entry name" value="FAD_FR"/>
    <property type="match status" value="1"/>
</dbReference>
<dbReference type="Gene3D" id="3.40.50.80">
    <property type="entry name" value="Nucleotide-binding domain of ferredoxin-NADP reductase (FNR) module"/>
    <property type="match status" value="1"/>
</dbReference>
<dbReference type="InterPro" id="IPR039261">
    <property type="entry name" value="FNR_nucleotide-bd"/>
</dbReference>
<dbReference type="CDD" id="cd06196">
    <property type="entry name" value="FNR_like_1"/>
    <property type="match status" value="1"/>
</dbReference>
<evidence type="ECO:0000313" key="11">
    <source>
        <dbReference type="Proteomes" id="UP000753961"/>
    </source>
</evidence>
<dbReference type="InterPro" id="IPR017938">
    <property type="entry name" value="Riboflavin_synthase-like_b-brl"/>
</dbReference>
<dbReference type="InterPro" id="IPR050415">
    <property type="entry name" value="MRET"/>
</dbReference>